<dbReference type="InterPro" id="IPR005149">
    <property type="entry name" value="Tscrpt_reg_PadR_N"/>
</dbReference>
<feature type="domain" description="Transcription regulator PadR N-terminal" evidence="1">
    <location>
        <begin position="7"/>
        <end position="80"/>
    </location>
</feature>
<dbReference type="InterPro" id="IPR036388">
    <property type="entry name" value="WH-like_DNA-bd_sf"/>
</dbReference>
<dbReference type="Pfam" id="PF03551">
    <property type="entry name" value="PadR"/>
    <property type="match status" value="1"/>
</dbReference>
<evidence type="ECO:0000259" key="2">
    <source>
        <dbReference type="Pfam" id="PF10400"/>
    </source>
</evidence>
<evidence type="ECO:0000313" key="3">
    <source>
        <dbReference type="EMBL" id="CAB0598889.1"/>
    </source>
</evidence>
<dbReference type="Proteomes" id="UP000480222">
    <property type="component" value="Unassembled WGS sequence"/>
</dbReference>
<reference evidence="3 4" key="1">
    <citation type="submission" date="2020-02" db="EMBL/GenBank/DDBJ databases">
        <authorList>
            <person name="Brisse S."/>
        </authorList>
    </citation>
    <scope>NUCLEOTIDE SEQUENCE [LARGE SCALE GENOMIC DNA]</scope>
    <source>
        <strain evidence="3">CIP107547</strain>
    </source>
</reference>
<accession>A0A6J4W7C4</accession>
<dbReference type="PANTHER" id="PTHR43252">
    <property type="entry name" value="TRANSCRIPTIONAL REGULATOR YQJI"/>
    <property type="match status" value="1"/>
</dbReference>
<organism evidence="3 4">
    <name type="scientific">Corynebacterium diphtheriae</name>
    <dbReference type="NCBI Taxonomy" id="1717"/>
    <lineage>
        <taxon>Bacteria</taxon>
        <taxon>Bacillati</taxon>
        <taxon>Actinomycetota</taxon>
        <taxon>Actinomycetes</taxon>
        <taxon>Mycobacteriales</taxon>
        <taxon>Corynebacteriaceae</taxon>
        <taxon>Corynebacterium</taxon>
    </lineage>
</organism>
<dbReference type="RefSeq" id="WP_021335670.1">
    <property type="nucleotide sequence ID" value="NZ_CAJDYT010000002.1"/>
</dbReference>
<evidence type="ECO:0000259" key="1">
    <source>
        <dbReference type="Pfam" id="PF03551"/>
    </source>
</evidence>
<gene>
    <name evidence="3" type="ORF">CIP107547_01143</name>
</gene>
<dbReference type="AlphaFoldDB" id="A0A6J4W7C4"/>
<comment type="caution">
    <text evidence="3">The sequence shown here is derived from an EMBL/GenBank/DDBJ whole genome shotgun (WGS) entry which is preliminary data.</text>
</comment>
<dbReference type="InterPro" id="IPR036390">
    <property type="entry name" value="WH_DNA-bd_sf"/>
</dbReference>
<dbReference type="PANTHER" id="PTHR43252:SF6">
    <property type="entry name" value="NEGATIVE TRANSCRIPTION REGULATOR PADR"/>
    <property type="match status" value="1"/>
</dbReference>
<dbReference type="InterPro" id="IPR018309">
    <property type="entry name" value="Tscrpt_reg_PadR_C"/>
</dbReference>
<dbReference type="Gene3D" id="1.10.10.10">
    <property type="entry name" value="Winged helix-like DNA-binding domain superfamily/Winged helix DNA-binding domain"/>
    <property type="match status" value="1"/>
</dbReference>
<name>A0A6J4W7C4_CORDP</name>
<dbReference type="Pfam" id="PF10400">
    <property type="entry name" value="Vir_act_alpha_C"/>
    <property type="match status" value="1"/>
</dbReference>
<feature type="domain" description="Transcription regulator PadR C-terminal" evidence="2">
    <location>
        <begin position="95"/>
        <end position="168"/>
    </location>
</feature>
<protein>
    <submittedName>
        <fullName evidence="3">PadR family transcriptional regulator</fullName>
    </submittedName>
</protein>
<evidence type="ECO:0000313" key="4">
    <source>
        <dbReference type="Proteomes" id="UP000480222"/>
    </source>
</evidence>
<sequence>MPIRHSLLSLLADRPQPAGELRSSFEELTNNTWPVNKGQVFQTLRRLERDGLVTETEKVIAETGHATQLYAITDSGRAELVQWWTSPILASPSDRDELVIKIAMAEATGAVDVRQLVQRQRVAVMEQLRVVMRTKAQLPDVRTADLLLVERRIFNLEAEIRWLDHIENLTAPAFEGGYS</sequence>
<proteinExistence type="predicted"/>
<dbReference type="EMBL" id="CADDAV010000015">
    <property type="protein sequence ID" value="CAB0598889.1"/>
    <property type="molecule type" value="Genomic_DNA"/>
</dbReference>
<dbReference type="SUPFAM" id="SSF46785">
    <property type="entry name" value="Winged helix' DNA-binding domain"/>
    <property type="match status" value="1"/>
</dbReference>